<evidence type="ECO:0000313" key="3">
    <source>
        <dbReference type="Proteomes" id="UP000644660"/>
    </source>
</evidence>
<dbReference type="GO" id="GO:0005743">
    <property type="term" value="C:mitochondrial inner membrane"/>
    <property type="evidence" value="ECO:0007669"/>
    <property type="project" value="TreeGrafter"/>
</dbReference>
<feature type="transmembrane region" description="Helical" evidence="1">
    <location>
        <begin position="85"/>
        <end position="103"/>
    </location>
</feature>
<dbReference type="InterPro" id="IPR000408">
    <property type="entry name" value="Reg_chr_condens"/>
</dbReference>
<protein>
    <submittedName>
        <fullName evidence="2">Similar to Saccharomyces cerevisiae YLR077W FMP25 Mitochondrial inner membrane protein required for an early step in assembly of respiratory complex III (Cytochrome bc1 complex)</fullName>
    </submittedName>
</protein>
<keyword evidence="1" id="KW-0472">Membrane</keyword>
<proteinExistence type="predicted"/>
<dbReference type="RefSeq" id="XP_041405996.1">
    <property type="nucleotide sequence ID" value="XM_041550062.1"/>
</dbReference>
<dbReference type="Pfam" id="PF13540">
    <property type="entry name" value="RCC1_2"/>
    <property type="match status" value="1"/>
</dbReference>
<comment type="caution">
    <text evidence="2">The sequence shown here is derived from an EMBL/GenBank/DDBJ whole genome shotgun (WGS) entry which is preliminary data.</text>
</comment>
<dbReference type="GeneID" id="64857136"/>
<dbReference type="PROSITE" id="PS00626">
    <property type="entry name" value="RCC1_2"/>
    <property type="match status" value="1"/>
</dbReference>
<keyword evidence="1" id="KW-1133">Transmembrane helix</keyword>
<dbReference type="EMBL" id="CAEFZW010000003">
    <property type="protein sequence ID" value="CAB4254152.1"/>
    <property type="molecule type" value="Genomic_DNA"/>
</dbReference>
<dbReference type="OrthoDB" id="10256179at2759"/>
<accession>A0A8H2ZJD9</accession>
<dbReference type="Gene3D" id="2.130.10.30">
    <property type="entry name" value="Regulator of chromosome condensation 1/beta-lactamase-inhibitor protein II"/>
    <property type="match status" value="1"/>
</dbReference>
<name>A0A8H2ZJD9_9SACH</name>
<dbReference type="AlphaFoldDB" id="A0A8H2ZJD9"/>
<dbReference type="GO" id="GO:0034551">
    <property type="term" value="P:mitochondrial respiratory chain complex III assembly"/>
    <property type="evidence" value="ECO:0007669"/>
    <property type="project" value="TreeGrafter"/>
</dbReference>
<dbReference type="SUPFAM" id="SSF50985">
    <property type="entry name" value="RCC1/BLIP-II"/>
    <property type="match status" value="1"/>
</dbReference>
<organism evidence="2 3">
    <name type="scientific">Maudiozyma barnettii</name>
    <dbReference type="NCBI Taxonomy" id="61262"/>
    <lineage>
        <taxon>Eukaryota</taxon>
        <taxon>Fungi</taxon>
        <taxon>Dikarya</taxon>
        <taxon>Ascomycota</taxon>
        <taxon>Saccharomycotina</taxon>
        <taxon>Saccharomycetes</taxon>
        <taxon>Saccharomycetales</taxon>
        <taxon>Saccharomycetaceae</taxon>
        <taxon>Maudiozyma</taxon>
    </lineage>
</organism>
<reference evidence="2 3" key="1">
    <citation type="submission" date="2020-05" db="EMBL/GenBank/DDBJ databases">
        <authorList>
            <person name="Casaregola S."/>
            <person name="Devillers H."/>
            <person name="Grondin C."/>
        </authorList>
    </citation>
    <scope>NUCLEOTIDE SEQUENCE [LARGE SCALE GENOMIC DNA]</scope>
    <source>
        <strain evidence="2 3">CLIB 1767</strain>
    </source>
</reference>
<dbReference type="PANTHER" id="PTHR47563:SF1">
    <property type="entry name" value="PROTEIN FMP25, MITOCHONDRIAL"/>
    <property type="match status" value="1"/>
</dbReference>
<sequence length="615" mass="70098">MLKLARSRTVTISHKLIPVANRSSVFRRSLINEPKYDDAEILAKGINNNEFKSKRVNLPFLGNEDAPDSSKELTLERMKKLQKGSIIFIALLGLTLTGSYYIYDKKQKQNKLIEELEWASISEGSMQKKKKNKNSKRKNGKLSKVKPVVPLDQLTSSEPGLYVWGECTNETEWASIPKRIEQFDQMILRDVCLIDKKKNLIVDQKGNLLNWDQNNNEIANILMGQQLTKVKESNNILYGLNNKGEILIMPLENLNSLSQYFESRKRVRFLPKLSKINEYQAYGLKIDTSKAFDKRISERKIVDFDTGSNHLVLLSDASKAYSCSTGLAKDELITSPEKSRGQFGIPSLSQYSKYPDLNKLYEIELLNKSISSTQGIDFRKIVKVACGDYHTVAIDSQGHFFTFGWNRFGQLGFNISYENEIMPYPKQLSMTSFIPYFNDNPSRSEKKNANSEVRILPSMGLKFDLRCVDVCCNKETTYVSISNALGEQKYFSMGNGSNGELGDGSFRNSQFQPQRIKIDGQIQKWIGNKNSNHVICEMSNGDLESWGLNNVGQIGNWQKSKYKFNKPEQLPLLIEPGKQYLENEDLSTLSTFKIDPTKQSVSIGKDSSCMYWKRK</sequence>
<dbReference type="Proteomes" id="UP000644660">
    <property type="component" value="Unassembled WGS sequence"/>
</dbReference>
<evidence type="ECO:0000313" key="2">
    <source>
        <dbReference type="EMBL" id="CAB4254152.1"/>
    </source>
</evidence>
<dbReference type="InterPro" id="IPR009091">
    <property type="entry name" value="RCC1/BLIP-II"/>
</dbReference>
<keyword evidence="3" id="KW-1185">Reference proteome</keyword>
<dbReference type="PANTHER" id="PTHR47563">
    <property type="entry name" value="PROTEIN FMP25, MITOCHONDRIAL"/>
    <property type="match status" value="1"/>
</dbReference>
<evidence type="ECO:0000256" key="1">
    <source>
        <dbReference type="SAM" id="Phobius"/>
    </source>
</evidence>
<dbReference type="InterPro" id="IPR053245">
    <property type="entry name" value="MitoProcess-Associated"/>
</dbReference>
<keyword evidence="1" id="KW-0812">Transmembrane</keyword>
<gene>
    <name evidence="2" type="ORF">KABA2_03S13728</name>
</gene>